<accession>A0A8S5Q807</accession>
<name>A0A8S5Q807_9CAUD</name>
<protein>
    <submittedName>
        <fullName evidence="1">Uncharacterized protein</fullName>
    </submittedName>
</protein>
<dbReference type="EMBL" id="BK015605">
    <property type="protein sequence ID" value="DAE15471.1"/>
    <property type="molecule type" value="Genomic_DNA"/>
</dbReference>
<evidence type="ECO:0000313" key="1">
    <source>
        <dbReference type="EMBL" id="DAE15471.1"/>
    </source>
</evidence>
<organism evidence="1">
    <name type="scientific">Siphoviridae sp. ctjOC2</name>
    <dbReference type="NCBI Taxonomy" id="2825632"/>
    <lineage>
        <taxon>Viruses</taxon>
        <taxon>Duplodnaviria</taxon>
        <taxon>Heunggongvirae</taxon>
        <taxon>Uroviricota</taxon>
        <taxon>Caudoviricetes</taxon>
    </lineage>
</organism>
<proteinExistence type="predicted"/>
<reference evidence="1" key="1">
    <citation type="journal article" date="2021" name="Proc. Natl. Acad. Sci. U.S.A.">
        <title>A Catalog of Tens of Thousands of Viruses from Human Metagenomes Reveals Hidden Associations with Chronic Diseases.</title>
        <authorList>
            <person name="Tisza M.J."/>
            <person name="Buck C.B."/>
        </authorList>
    </citation>
    <scope>NUCLEOTIDE SEQUENCE</scope>
    <source>
        <strain evidence="1">CtjOC2</strain>
    </source>
</reference>
<sequence length="34" mass="4156">MRQVRAAYSPTGWARCRWVDYSEVRAEQDRARRK</sequence>